<sequence>MLQRLLAFFLPAPVSDAALLADLRHEQIRAITRNVTALNMSRLGLAGVSILLLAGQVPPLLLAGWIFAFLAKTAVDERQWRRHRAAAMAGRSTERDRNALVIDAVVFALIWCALLLFLLFDLPLIDTALLLLLVGAVMIFSIMTLHPVLGAAYAYIVPISGMMLLLIPLLRQPHAGEQFALLAMLLLMGTLVARASHLTFVEGVLIKLQNRRLFESSEMASRAKSDFIANMSHELRTPLNAIIGFAEVMRAAPYGPLEAHYSDYVQDIESSGRHLLALINDILDLSKIEAGRMDLREEASDVAELADGCLGLLRPRAQQGGLSLVSKLPPDLPEFWLDPLKFRQVLLNLLSNAVKFTPAGGRVTVSAAPAGDGDWVVTVADSGIGMSPEQIAVAVQPFGQVDNSLSRAHAGTGLGLPLARRLMELHGGALDLHSAPGQGTQVRIRLPASRLLHQAMARAADT</sequence>
<evidence type="ECO:0000256" key="4">
    <source>
        <dbReference type="ARBA" id="ARBA00022679"/>
    </source>
</evidence>
<keyword evidence="6" id="KW-0812">Transmembrane</keyword>
<dbReference type="InterPro" id="IPR005467">
    <property type="entry name" value="His_kinase_dom"/>
</dbReference>
<keyword evidence="9" id="KW-1185">Reference proteome</keyword>
<comment type="catalytic activity">
    <reaction evidence="1">
        <text>ATP + protein L-histidine = ADP + protein N-phospho-L-histidine.</text>
        <dbReference type="EC" id="2.7.13.3"/>
    </reaction>
</comment>
<dbReference type="CDD" id="cd16922">
    <property type="entry name" value="HATPase_EvgS-ArcB-TorS-like"/>
    <property type="match status" value="1"/>
</dbReference>
<dbReference type="PANTHER" id="PTHR43047">
    <property type="entry name" value="TWO-COMPONENT HISTIDINE PROTEIN KINASE"/>
    <property type="match status" value="1"/>
</dbReference>
<name>A0ABV7VI79_9PROT</name>
<evidence type="ECO:0000313" key="9">
    <source>
        <dbReference type="Proteomes" id="UP001595711"/>
    </source>
</evidence>
<organism evidence="8 9">
    <name type="scientific">Ferrovibrio xuzhouensis</name>
    <dbReference type="NCBI Taxonomy" id="1576914"/>
    <lineage>
        <taxon>Bacteria</taxon>
        <taxon>Pseudomonadati</taxon>
        <taxon>Pseudomonadota</taxon>
        <taxon>Alphaproteobacteria</taxon>
        <taxon>Rhodospirillales</taxon>
        <taxon>Rhodospirillaceae</taxon>
        <taxon>Ferrovibrio</taxon>
    </lineage>
</organism>
<dbReference type="SMART" id="SM00387">
    <property type="entry name" value="HATPase_c"/>
    <property type="match status" value="1"/>
</dbReference>
<dbReference type="SUPFAM" id="SSF55874">
    <property type="entry name" value="ATPase domain of HSP90 chaperone/DNA topoisomerase II/histidine kinase"/>
    <property type="match status" value="1"/>
</dbReference>
<dbReference type="InterPro" id="IPR004358">
    <property type="entry name" value="Sig_transdc_His_kin-like_C"/>
</dbReference>
<dbReference type="InterPro" id="IPR003594">
    <property type="entry name" value="HATPase_dom"/>
</dbReference>
<dbReference type="RefSeq" id="WP_379725492.1">
    <property type="nucleotide sequence ID" value="NZ_JBHRYJ010000002.1"/>
</dbReference>
<dbReference type="SMART" id="SM00388">
    <property type="entry name" value="HisKA"/>
    <property type="match status" value="1"/>
</dbReference>
<evidence type="ECO:0000256" key="3">
    <source>
        <dbReference type="ARBA" id="ARBA00022553"/>
    </source>
</evidence>
<feature type="transmembrane region" description="Helical" evidence="6">
    <location>
        <begin position="44"/>
        <end position="71"/>
    </location>
</feature>
<dbReference type="SUPFAM" id="SSF47384">
    <property type="entry name" value="Homodimeric domain of signal transducing histidine kinase"/>
    <property type="match status" value="1"/>
</dbReference>
<dbReference type="CDD" id="cd00082">
    <property type="entry name" value="HisKA"/>
    <property type="match status" value="1"/>
</dbReference>
<keyword evidence="6" id="KW-1133">Transmembrane helix</keyword>
<dbReference type="Pfam" id="PF02518">
    <property type="entry name" value="HATPase_c"/>
    <property type="match status" value="1"/>
</dbReference>
<evidence type="ECO:0000256" key="1">
    <source>
        <dbReference type="ARBA" id="ARBA00000085"/>
    </source>
</evidence>
<dbReference type="Pfam" id="PF00512">
    <property type="entry name" value="HisKA"/>
    <property type="match status" value="1"/>
</dbReference>
<dbReference type="PROSITE" id="PS50109">
    <property type="entry name" value="HIS_KIN"/>
    <property type="match status" value="1"/>
</dbReference>
<comment type="caution">
    <text evidence="8">The sequence shown here is derived from an EMBL/GenBank/DDBJ whole genome shotgun (WGS) entry which is preliminary data.</text>
</comment>
<feature type="transmembrane region" description="Helical" evidence="6">
    <location>
        <begin position="100"/>
        <end position="119"/>
    </location>
</feature>
<evidence type="ECO:0000256" key="5">
    <source>
        <dbReference type="ARBA" id="ARBA00022777"/>
    </source>
</evidence>
<keyword evidence="6" id="KW-0472">Membrane</keyword>
<dbReference type="Gene3D" id="3.30.565.10">
    <property type="entry name" value="Histidine kinase-like ATPase, C-terminal domain"/>
    <property type="match status" value="1"/>
</dbReference>
<dbReference type="Gene3D" id="1.10.287.130">
    <property type="match status" value="1"/>
</dbReference>
<reference evidence="9" key="1">
    <citation type="journal article" date="2019" name="Int. J. Syst. Evol. Microbiol.">
        <title>The Global Catalogue of Microorganisms (GCM) 10K type strain sequencing project: providing services to taxonomists for standard genome sequencing and annotation.</title>
        <authorList>
            <consortium name="The Broad Institute Genomics Platform"/>
            <consortium name="The Broad Institute Genome Sequencing Center for Infectious Disease"/>
            <person name="Wu L."/>
            <person name="Ma J."/>
        </authorList>
    </citation>
    <scope>NUCLEOTIDE SEQUENCE [LARGE SCALE GENOMIC DNA]</scope>
    <source>
        <strain evidence="9">KCTC 42182</strain>
    </source>
</reference>
<dbReference type="InterPro" id="IPR036097">
    <property type="entry name" value="HisK_dim/P_sf"/>
</dbReference>
<keyword evidence="3" id="KW-0597">Phosphoprotein</keyword>
<keyword evidence="5 8" id="KW-0418">Kinase</keyword>
<dbReference type="PRINTS" id="PR00344">
    <property type="entry name" value="BCTRLSENSOR"/>
</dbReference>
<evidence type="ECO:0000256" key="6">
    <source>
        <dbReference type="SAM" id="Phobius"/>
    </source>
</evidence>
<protein>
    <recommendedName>
        <fullName evidence="2">histidine kinase</fullName>
        <ecNumber evidence="2">2.7.13.3</ecNumber>
    </recommendedName>
</protein>
<evidence type="ECO:0000256" key="2">
    <source>
        <dbReference type="ARBA" id="ARBA00012438"/>
    </source>
</evidence>
<dbReference type="InterPro" id="IPR003661">
    <property type="entry name" value="HisK_dim/P_dom"/>
</dbReference>
<gene>
    <name evidence="8" type="ORF">ACFOOQ_10115</name>
</gene>
<dbReference type="InterPro" id="IPR036890">
    <property type="entry name" value="HATPase_C_sf"/>
</dbReference>
<dbReference type="Proteomes" id="UP001595711">
    <property type="component" value="Unassembled WGS sequence"/>
</dbReference>
<dbReference type="EC" id="2.7.13.3" evidence="2"/>
<feature type="domain" description="Histidine kinase" evidence="7">
    <location>
        <begin position="230"/>
        <end position="450"/>
    </location>
</feature>
<evidence type="ECO:0000313" key="8">
    <source>
        <dbReference type="EMBL" id="MFC3675898.1"/>
    </source>
</evidence>
<dbReference type="PANTHER" id="PTHR43047:SF72">
    <property type="entry name" value="OSMOSENSING HISTIDINE PROTEIN KINASE SLN1"/>
    <property type="match status" value="1"/>
</dbReference>
<proteinExistence type="predicted"/>
<evidence type="ECO:0000259" key="7">
    <source>
        <dbReference type="PROSITE" id="PS50109"/>
    </source>
</evidence>
<dbReference type="EMBL" id="JBHRYJ010000002">
    <property type="protein sequence ID" value="MFC3675898.1"/>
    <property type="molecule type" value="Genomic_DNA"/>
</dbReference>
<feature type="transmembrane region" description="Helical" evidence="6">
    <location>
        <begin position="152"/>
        <end position="170"/>
    </location>
</feature>
<accession>A0ABV7VI79</accession>
<feature type="transmembrane region" description="Helical" evidence="6">
    <location>
        <begin position="125"/>
        <end position="145"/>
    </location>
</feature>
<keyword evidence="4" id="KW-0808">Transferase</keyword>
<feature type="transmembrane region" description="Helical" evidence="6">
    <location>
        <begin position="182"/>
        <end position="206"/>
    </location>
</feature>
<dbReference type="GO" id="GO:0016301">
    <property type="term" value="F:kinase activity"/>
    <property type="evidence" value="ECO:0007669"/>
    <property type="project" value="UniProtKB-KW"/>
</dbReference>